<dbReference type="AlphaFoldDB" id="D5ZU29"/>
<protein>
    <submittedName>
        <fullName evidence="1">Type I polyketide synthase</fullName>
    </submittedName>
</protein>
<name>D5ZU29_STRV1</name>
<reference evidence="2" key="1">
    <citation type="submission" date="2008-12" db="EMBL/GenBank/DDBJ databases">
        <title>Annotation of Streptomyces ghanaensis ATCC 14672.</title>
        <authorList>
            <consortium name="The Broad Institute Genome Sequencing Platform"/>
            <consortium name="Broad Institute Microbial Sequencing Center"/>
            <person name="Fischbach M."/>
            <person name="Ward D."/>
            <person name="Young S."/>
            <person name="Kodira C.D."/>
            <person name="Zeng Q."/>
            <person name="Koehrsen M."/>
            <person name="Godfrey P."/>
            <person name="Alvarado L."/>
            <person name="Berlin A.M."/>
            <person name="Borenstein D."/>
            <person name="Chen Z."/>
            <person name="Engels R."/>
            <person name="Freedman E."/>
            <person name="Gellesch M."/>
            <person name="Goldberg J."/>
            <person name="Griggs A."/>
            <person name="Gujja S."/>
            <person name="Heiman D.I."/>
            <person name="Hepburn T.A."/>
            <person name="Howarth C."/>
            <person name="Jen D."/>
            <person name="Larson L."/>
            <person name="Lewis B."/>
            <person name="Mehta T."/>
            <person name="Park D."/>
            <person name="Pearson M."/>
            <person name="Roberts A."/>
            <person name="Saif S."/>
            <person name="Shea T.D."/>
            <person name="Shenoy N."/>
            <person name="Sisk P."/>
            <person name="Stolte C."/>
            <person name="Sykes S.N."/>
            <person name="Walk T."/>
            <person name="White J."/>
            <person name="Yandava C."/>
            <person name="Straight P."/>
            <person name="Clardy J."/>
            <person name="Hung D."/>
            <person name="Kolter R."/>
            <person name="Mekalanos J."/>
            <person name="Walker S."/>
            <person name="Walsh C.T."/>
            <person name="Wieland B.L.C."/>
            <person name="Ilzarbe M."/>
            <person name="Galagan J."/>
            <person name="Nusbaum C."/>
            <person name="Birren B."/>
        </authorList>
    </citation>
    <scope>NUCLEOTIDE SEQUENCE [LARGE SCALE GENOMIC DNA]</scope>
    <source>
        <strain evidence="2">ATCC 14672 / DSM 40746 / JCM 4963 / KCTC 9882 / NRRL B-12104 / FH 1290</strain>
    </source>
</reference>
<gene>
    <name evidence="1" type="ORF">SSFG_00118</name>
</gene>
<proteinExistence type="predicted"/>
<accession>D5ZU29</accession>
<evidence type="ECO:0000313" key="1">
    <source>
        <dbReference type="EMBL" id="EFE64863.2"/>
    </source>
</evidence>
<dbReference type="Proteomes" id="UP000003824">
    <property type="component" value="Unassembled WGS sequence"/>
</dbReference>
<evidence type="ECO:0000313" key="2">
    <source>
        <dbReference type="Proteomes" id="UP000003824"/>
    </source>
</evidence>
<organism evidence="1 2">
    <name type="scientific">Streptomyces viridosporus (strain ATCC 14672 / DSM 40746 / JCM 4963 / KCTC 9882 / NRRL B-12104 / FH 1290)</name>
    <name type="common">Streptomyces ghanaensis</name>
    <dbReference type="NCBI Taxonomy" id="566461"/>
    <lineage>
        <taxon>Bacteria</taxon>
        <taxon>Bacillati</taxon>
        <taxon>Actinomycetota</taxon>
        <taxon>Actinomycetes</taxon>
        <taxon>Kitasatosporales</taxon>
        <taxon>Streptomycetaceae</taxon>
        <taxon>Streptomyces</taxon>
    </lineage>
</organism>
<dbReference type="EMBL" id="DS999641">
    <property type="protein sequence ID" value="EFE64863.2"/>
    <property type="molecule type" value="Genomic_DNA"/>
</dbReference>
<sequence length="114" mass="12226">MRPSVLVSHRRVPPGCPHHPLSAAGVRLAPAARQGPRWLARTTGAVLRPDETLTLRLHLPRGSAMNFVPVDYAADAAVRLAARPVPPGVRTCHVVHPVDIPNDLWLPAVASVLP</sequence>
<dbReference type="Gene3D" id="3.40.50.720">
    <property type="entry name" value="NAD(P)-binding Rossmann-like Domain"/>
    <property type="match status" value="1"/>
</dbReference>